<dbReference type="PANTHER" id="PTHR11214">
    <property type="entry name" value="BETA-1,3-N-ACETYLGLUCOSAMINYLTRANSFERASE"/>
    <property type="match status" value="1"/>
</dbReference>
<comment type="cofactor">
    <cofactor evidence="1">
        <name>Mn(2+)</name>
        <dbReference type="ChEBI" id="CHEBI:29035"/>
    </cofactor>
</comment>
<dbReference type="Pfam" id="PF01762">
    <property type="entry name" value="Galactosyl_T"/>
    <property type="match status" value="1"/>
</dbReference>
<keyword evidence="6" id="KW-0808">Transferase</keyword>
<dbReference type="GO" id="GO:0006493">
    <property type="term" value="P:protein O-linked glycosylation"/>
    <property type="evidence" value="ECO:0007669"/>
    <property type="project" value="TreeGrafter"/>
</dbReference>
<dbReference type="PANTHER" id="PTHR11214:SF234">
    <property type="entry name" value="HEXOSYLTRANSFERASE"/>
    <property type="match status" value="1"/>
</dbReference>
<dbReference type="FunFam" id="3.90.550.50:FF:000010">
    <property type="entry name" value="Hexosyltransferase"/>
    <property type="match status" value="1"/>
</dbReference>
<evidence type="ECO:0000256" key="3">
    <source>
        <dbReference type="ARBA" id="ARBA00004922"/>
    </source>
</evidence>
<comment type="subcellular location">
    <subcellularLocation>
        <location evidence="2 16">Golgi apparatus membrane</location>
        <topology evidence="2 16">Single-pass type II membrane protein</topology>
    </subcellularLocation>
</comment>
<dbReference type="GO" id="GO:0000139">
    <property type="term" value="C:Golgi membrane"/>
    <property type="evidence" value="ECO:0007669"/>
    <property type="project" value="UniProtKB-SubCell"/>
</dbReference>
<evidence type="ECO:0000256" key="7">
    <source>
        <dbReference type="ARBA" id="ARBA00022692"/>
    </source>
</evidence>
<evidence type="ECO:0000256" key="4">
    <source>
        <dbReference type="ARBA" id="ARBA00008661"/>
    </source>
</evidence>
<dbReference type="EMBL" id="JAFBMS010000015">
    <property type="protein sequence ID" value="KAG9346475.1"/>
    <property type="molecule type" value="Genomic_DNA"/>
</dbReference>
<accession>A0A8T2P1N4</accession>
<comment type="similarity">
    <text evidence="4 16">Belongs to the glycosyltransferase 31 family.</text>
</comment>
<organism evidence="17 18">
    <name type="scientific">Albula glossodonta</name>
    <name type="common">roundjaw bonefish</name>
    <dbReference type="NCBI Taxonomy" id="121402"/>
    <lineage>
        <taxon>Eukaryota</taxon>
        <taxon>Metazoa</taxon>
        <taxon>Chordata</taxon>
        <taxon>Craniata</taxon>
        <taxon>Vertebrata</taxon>
        <taxon>Euteleostomi</taxon>
        <taxon>Actinopterygii</taxon>
        <taxon>Neopterygii</taxon>
        <taxon>Teleostei</taxon>
        <taxon>Albuliformes</taxon>
        <taxon>Albulidae</taxon>
        <taxon>Albula</taxon>
    </lineage>
</organism>
<evidence type="ECO:0000256" key="13">
    <source>
        <dbReference type="ARBA" id="ARBA00023211"/>
    </source>
</evidence>
<evidence type="ECO:0000256" key="1">
    <source>
        <dbReference type="ARBA" id="ARBA00001936"/>
    </source>
</evidence>
<dbReference type="Proteomes" id="UP000824540">
    <property type="component" value="Unassembled WGS sequence"/>
</dbReference>
<name>A0A8T2P1N4_9TELE</name>
<dbReference type="InterPro" id="IPR002659">
    <property type="entry name" value="Glyco_trans_31"/>
</dbReference>
<dbReference type="GO" id="GO:0008532">
    <property type="term" value="F:N-acetyllactosaminide beta-1,3-N-acetylglucosaminyltransferase activity"/>
    <property type="evidence" value="ECO:0007669"/>
    <property type="project" value="UniProtKB-EC"/>
</dbReference>
<dbReference type="EC" id="2.4.1.-" evidence="16"/>
<dbReference type="Gene3D" id="3.90.550.50">
    <property type="match status" value="1"/>
</dbReference>
<evidence type="ECO:0000256" key="15">
    <source>
        <dbReference type="ARBA" id="ARBA00065824"/>
    </source>
</evidence>
<gene>
    <name evidence="17" type="ORF">JZ751_006786</name>
</gene>
<keyword evidence="5 16" id="KW-0328">Glycosyltransferase</keyword>
<keyword evidence="13" id="KW-0464">Manganese</keyword>
<dbReference type="GO" id="GO:0030311">
    <property type="term" value="P:poly-N-acetyllactosamine biosynthetic process"/>
    <property type="evidence" value="ECO:0007669"/>
    <property type="project" value="TreeGrafter"/>
</dbReference>
<keyword evidence="12" id="KW-0325">Glycoprotein</keyword>
<comment type="catalytic activity">
    <reaction evidence="14">
        <text>a beta-D-galactosyl-(1-&gt;4)-N-acetyl-beta-D-glucosaminyl derivative + UDP-N-acetyl-alpha-D-glucosamine = an N-acetyl-beta-D-glucosaminyl-(1-&gt;3)-beta-D-galactosyl-(1-&gt;4)-N-acetyl-beta-D-glucosaminyl derivative + UDP + H(+)</text>
        <dbReference type="Rhea" id="RHEA:14389"/>
        <dbReference type="ChEBI" id="CHEBI:15378"/>
        <dbReference type="ChEBI" id="CHEBI:57705"/>
        <dbReference type="ChEBI" id="CHEBI:58223"/>
        <dbReference type="ChEBI" id="CHEBI:133507"/>
        <dbReference type="ChEBI" id="CHEBI:134090"/>
        <dbReference type="EC" id="2.4.1.149"/>
    </reaction>
</comment>
<evidence type="ECO:0000256" key="11">
    <source>
        <dbReference type="ARBA" id="ARBA00023136"/>
    </source>
</evidence>
<keyword evidence="7" id="KW-0812">Transmembrane</keyword>
<evidence type="ECO:0000256" key="6">
    <source>
        <dbReference type="ARBA" id="ARBA00022679"/>
    </source>
</evidence>
<comment type="pathway">
    <text evidence="3">Protein modification; protein glycosylation.</text>
</comment>
<keyword evidence="10 16" id="KW-0333">Golgi apparatus</keyword>
<evidence type="ECO:0000313" key="18">
    <source>
        <dbReference type="Proteomes" id="UP000824540"/>
    </source>
</evidence>
<sequence length="468" mass="54105">MKNGRVKQAPAQQSMARCRRRSLLCLCLPFLLLGNLFIYITVSICNSIAPSPIHRTKHFIAPGVSNSVSLAPHPLSPFWNLRPDGGALWNSLQIKWDRKYNPILTGIRAWRKDSEENMFRSSVDTNCTQDHSLMSHHQNFTTFPEQLQQFVLSMHCREYPLLLNQAQTCGQEGQEEPLLLMVIKSQVGNFENRQAIRQTWGRDGFVKGLQGKGGIVRRLFLLGKQDASTGLYADLTDLFNLEKERYHDILQWDFQDTFFNLTLKDVLFWRWFSHRCPKAHFIFKGDDDVFVRTPALLDALQQEEQEAKLESKRKIMDFFVGDVIKNAVPLRQTSNKYYIPESFYKGKYPAYAGGGGVVYSGAMAFRLIKVSRRVHLFPIDDVYLGMCLQRLGVYPIHHRGFLTFDFAKKEAKKPCAYHSVFLVHKRNPKEILRLWEQLKVLQPDCENKTMSFHQTITAMKLTKAQGRH</sequence>
<evidence type="ECO:0000256" key="9">
    <source>
        <dbReference type="ARBA" id="ARBA00022989"/>
    </source>
</evidence>
<reference evidence="17" key="1">
    <citation type="thesis" date="2021" institute="BYU ScholarsArchive" country="Provo, UT, USA">
        <title>Applications of and Algorithms for Genome Assembly and Genomic Analyses with an Emphasis on Marine Teleosts.</title>
        <authorList>
            <person name="Pickett B.D."/>
        </authorList>
    </citation>
    <scope>NUCLEOTIDE SEQUENCE</scope>
    <source>
        <strain evidence="17">HI-2016</strain>
    </source>
</reference>
<evidence type="ECO:0000256" key="8">
    <source>
        <dbReference type="ARBA" id="ARBA00022968"/>
    </source>
</evidence>
<keyword evidence="9" id="KW-1133">Transmembrane helix</keyword>
<keyword evidence="18" id="KW-1185">Reference proteome</keyword>
<evidence type="ECO:0000256" key="5">
    <source>
        <dbReference type="ARBA" id="ARBA00022676"/>
    </source>
</evidence>
<comment type="subunit">
    <text evidence="15">Interacts with B3GNT8; this interaction greatly increases B3GNT2 catalytic activity, independently of B3GNT8 enzymatic activity.</text>
</comment>
<keyword evidence="11" id="KW-0472">Membrane</keyword>
<evidence type="ECO:0000256" key="12">
    <source>
        <dbReference type="ARBA" id="ARBA00023180"/>
    </source>
</evidence>
<evidence type="ECO:0000256" key="16">
    <source>
        <dbReference type="RuleBase" id="RU363063"/>
    </source>
</evidence>
<evidence type="ECO:0000313" key="17">
    <source>
        <dbReference type="EMBL" id="KAG9346475.1"/>
    </source>
</evidence>
<keyword evidence="8" id="KW-0735">Signal-anchor</keyword>
<evidence type="ECO:0000256" key="2">
    <source>
        <dbReference type="ARBA" id="ARBA00004323"/>
    </source>
</evidence>
<protein>
    <recommendedName>
        <fullName evidence="16">Hexosyltransferase</fullName>
        <ecNumber evidence="16">2.4.1.-</ecNumber>
    </recommendedName>
</protein>
<evidence type="ECO:0000256" key="14">
    <source>
        <dbReference type="ARBA" id="ARBA00050470"/>
    </source>
</evidence>
<evidence type="ECO:0000256" key="10">
    <source>
        <dbReference type="ARBA" id="ARBA00023034"/>
    </source>
</evidence>
<dbReference type="OrthoDB" id="5957813at2759"/>
<proteinExistence type="inferred from homology"/>
<dbReference type="AlphaFoldDB" id="A0A8T2P1N4"/>
<comment type="caution">
    <text evidence="17">The sequence shown here is derived from an EMBL/GenBank/DDBJ whole genome shotgun (WGS) entry which is preliminary data.</text>
</comment>